<dbReference type="InterPro" id="IPR003856">
    <property type="entry name" value="LPS_length_determ_N"/>
</dbReference>
<keyword evidence="16" id="KW-0175">Coiled coil</keyword>
<comment type="subcellular location">
    <subcellularLocation>
        <location evidence="1">Cell inner membrane</location>
        <topology evidence="1">Multi-pass membrane protein</topology>
    </subcellularLocation>
</comment>
<dbReference type="Pfam" id="PF02706">
    <property type="entry name" value="Wzz"/>
    <property type="match status" value="1"/>
</dbReference>
<dbReference type="RefSeq" id="WP_124684447.1">
    <property type="nucleotide sequence ID" value="NZ_CP033969.1"/>
</dbReference>
<keyword evidence="8 17" id="KW-0812">Transmembrane</keyword>
<evidence type="ECO:0000256" key="16">
    <source>
        <dbReference type="SAM" id="Coils"/>
    </source>
</evidence>
<evidence type="ECO:0000256" key="4">
    <source>
        <dbReference type="ARBA" id="ARBA00011903"/>
    </source>
</evidence>
<evidence type="ECO:0000256" key="1">
    <source>
        <dbReference type="ARBA" id="ARBA00004429"/>
    </source>
</evidence>
<dbReference type="PANTHER" id="PTHR32309">
    <property type="entry name" value="TYROSINE-PROTEIN KINASE"/>
    <property type="match status" value="1"/>
</dbReference>
<keyword evidence="12 17" id="KW-1133">Transmembrane helix</keyword>
<keyword evidence="14" id="KW-0829">Tyrosine-protein kinase</keyword>
<dbReference type="SUPFAM" id="SSF52540">
    <property type="entry name" value="P-loop containing nucleoside triphosphate hydrolases"/>
    <property type="match status" value="1"/>
</dbReference>
<dbReference type="GO" id="GO:0004715">
    <property type="term" value="F:non-membrane spanning protein tyrosine kinase activity"/>
    <property type="evidence" value="ECO:0007669"/>
    <property type="project" value="UniProtKB-EC"/>
</dbReference>
<evidence type="ECO:0000256" key="11">
    <source>
        <dbReference type="ARBA" id="ARBA00022840"/>
    </source>
</evidence>
<evidence type="ECO:0000256" key="6">
    <source>
        <dbReference type="ARBA" id="ARBA00022519"/>
    </source>
</evidence>
<dbReference type="KEGG" id="cpau:EHF44_15315"/>
<reference evidence="22" key="1">
    <citation type="submission" date="2018-11" db="EMBL/GenBank/DDBJ databases">
        <title>FDA dAtabase for Regulatory Grade micrObial Sequences (FDA-ARGOS): Supporting development and validation of Infectious Disease Dx tests.</title>
        <authorList>
            <person name="Goldberg B."/>
            <person name="Campos J."/>
            <person name="Tallon L."/>
            <person name="Sadzewicz L."/>
            <person name="Zhao X."/>
            <person name="Vavikolanu K."/>
            <person name="Mehta A."/>
            <person name="Aluvathingal J."/>
            <person name="Nadendla S."/>
            <person name="Geyer C."/>
            <person name="Nandy P."/>
            <person name="Yan Y."/>
            <person name="Sichtig H."/>
        </authorList>
    </citation>
    <scope>NUCLEOTIDE SEQUENCE [LARGE SCALE GENOMIC DNA]</scope>
    <source>
        <strain evidence="22">FDAARGOS_614</strain>
    </source>
</reference>
<dbReference type="EC" id="2.7.10.2" evidence="4"/>
<evidence type="ECO:0000256" key="3">
    <source>
        <dbReference type="ARBA" id="ARBA00008883"/>
    </source>
</evidence>
<gene>
    <name evidence="21" type="ORF">EHF44_15315</name>
</gene>
<evidence type="ECO:0000313" key="21">
    <source>
        <dbReference type="EMBL" id="AZG14691.1"/>
    </source>
</evidence>
<evidence type="ECO:0000259" key="18">
    <source>
        <dbReference type="Pfam" id="PF02706"/>
    </source>
</evidence>
<dbReference type="EMBL" id="CP033969">
    <property type="protein sequence ID" value="AZG14691.1"/>
    <property type="molecule type" value="Genomic_DNA"/>
</dbReference>
<keyword evidence="10 21" id="KW-0418">Kinase</keyword>
<evidence type="ECO:0000256" key="14">
    <source>
        <dbReference type="ARBA" id="ARBA00023137"/>
    </source>
</evidence>
<dbReference type="CDD" id="cd05387">
    <property type="entry name" value="BY-kinase"/>
    <property type="match status" value="1"/>
</dbReference>
<evidence type="ECO:0000256" key="17">
    <source>
        <dbReference type="SAM" id="Phobius"/>
    </source>
</evidence>
<evidence type="ECO:0000256" key="13">
    <source>
        <dbReference type="ARBA" id="ARBA00023136"/>
    </source>
</evidence>
<dbReference type="OrthoDB" id="9808257at2"/>
<dbReference type="Gene3D" id="3.40.50.300">
    <property type="entry name" value="P-loop containing nucleotide triphosphate hydrolases"/>
    <property type="match status" value="1"/>
</dbReference>
<dbReference type="Pfam" id="PF13807">
    <property type="entry name" value="GNVR"/>
    <property type="match status" value="1"/>
</dbReference>
<dbReference type="InterPro" id="IPR027417">
    <property type="entry name" value="P-loop_NTPase"/>
</dbReference>
<evidence type="ECO:0000313" key="22">
    <source>
        <dbReference type="Proteomes" id="UP000270411"/>
    </source>
</evidence>
<organism evidence="21 22">
    <name type="scientific">Cupriavidus pauculus</name>
    <dbReference type="NCBI Taxonomy" id="82633"/>
    <lineage>
        <taxon>Bacteria</taxon>
        <taxon>Pseudomonadati</taxon>
        <taxon>Pseudomonadota</taxon>
        <taxon>Betaproteobacteria</taxon>
        <taxon>Burkholderiales</taxon>
        <taxon>Burkholderiaceae</taxon>
        <taxon>Cupriavidus</taxon>
    </lineage>
</organism>
<evidence type="ECO:0000256" key="7">
    <source>
        <dbReference type="ARBA" id="ARBA00022679"/>
    </source>
</evidence>
<keyword evidence="11" id="KW-0067">ATP-binding</keyword>
<comment type="similarity">
    <text evidence="3">Belongs to the etk/wzc family.</text>
</comment>
<keyword evidence="7 21" id="KW-0808">Transferase</keyword>
<sequence>MTLPPLKSSTARTDVTIGRLVAALSHYRRLALGIAMACALAGMAYVLLARPVYQADMMIQLDDAATSSSTWSLLGDAASLFDMKSSPAAETQIIGSRLVVERAVDKLRLHIGIEPAASSWLARWRAAPGPVPEVLRFDVPAGLEGEPFVLTMESEGWRLEGPGLDVPMRVRAGIEQVLSTAVGDFRVQVAACACQPDARFELVRHSWRKTVADVRGRLVVQEKARQSGVLIVTLAGHDPERLRALVREIGDQYVRQNVERKSAEAAQSLVFLERQLPSLKQELEAAQDRYTSMTARHGVVDLNEEARLALKAASDAGTQRLWLTQKRQELVTRFTEAHPGVMAIDRQLDVVRQKQQDMEKVMRGLPALQRQTAQLALDVRIATERYTSLLGSAQQLALMKAGRVASARVVDPAEVAEDPVAPNRLMVLVAALLAGIVAGAGAAFAADWMASAVSEPDEIEHVLGVPVLGVVPRSARQADLDAARQRPDERLLCGVAKSDPAIESLRSLLTALQLSSLSRERNVLLVTGSEPAAGKTFVSANLAAVLAAAGQKVLLIDGDMRRGTLHWMFGRGAAPGLSEVLAHAADWQQVVQREASGLDLISCGDPQPHVGDMLARADLDTLLGEARQRYDVVLIDTPPALAAADAARLARHADLVLLVARAGHSRLADLTAACKQLRQSGAAVGGVVLNDLVPRLGCYGYPYAGYGGYGADMPGRTRPRGFSLRRRRDGGVA</sequence>
<dbReference type="AlphaFoldDB" id="A0A3G8H2E5"/>
<dbReference type="Proteomes" id="UP000270411">
    <property type="component" value="Chromosome 1"/>
</dbReference>
<comment type="catalytic activity">
    <reaction evidence="15">
        <text>L-tyrosyl-[protein] + ATP = O-phospho-L-tyrosyl-[protein] + ADP + H(+)</text>
        <dbReference type="Rhea" id="RHEA:10596"/>
        <dbReference type="Rhea" id="RHEA-COMP:10136"/>
        <dbReference type="Rhea" id="RHEA-COMP:20101"/>
        <dbReference type="ChEBI" id="CHEBI:15378"/>
        <dbReference type="ChEBI" id="CHEBI:30616"/>
        <dbReference type="ChEBI" id="CHEBI:46858"/>
        <dbReference type="ChEBI" id="CHEBI:61978"/>
        <dbReference type="ChEBI" id="CHEBI:456216"/>
        <dbReference type="EC" id="2.7.10.2"/>
    </reaction>
</comment>
<evidence type="ECO:0000256" key="5">
    <source>
        <dbReference type="ARBA" id="ARBA00022475"/>
    </source>
</evidence>
<dbReference type="Pfam" id="PF13614">
    <property type="entry name" value="AAA_31"/>
    <property type="match status" value="1"/>
</dbReference>
<accession>A0A3G8H2E5</accession>
<evidence type="ECO:0000256" key="9">
    <source>
        <dbReference type="ARBA" id="ARBA00022741"/>
    </source>
</evidence>
<dbReference type="InterPro" id="IPR050445">
    <property type="entry name" value="Bact_polysacc_biosynth/exp"/>
</dbReference>
<dbReference type="Pfam" id="PF23607">
    <property type="entry name" value="WZC_N"/>
    <property type="match status" value="1"/>
</dbReference>
<feature type="domain" description="Tyrosine-protein kinase G-rich" evidence="20">
    <location>
        <begin position="368"/>
        <end position="445"/>
    </location>
</feature>
<feature type="transmembrane region" description="Helical" evidence="17">
    <location>
        <begin position="30"/>
        <end position="48"/>
    </location>
</feature>
<feature type="domain" description="Polysaccharide chain length determinant N-terminal" evidence="18">
    <location>
        <begin position="15"/>
        <end position="107"/>
    </location>
</feature>
<keyword evidence="5" id="KW-1003">Cell membrane</keyword>
<proteinExistence type="inferred from homology"/>
<dbReference type="InterPro" id="IPR032807">
    <property type="entry name" value="GNVR"/>
</dbReference>
<dbReference type="InterPro" id="IPR025669">
    <property type="entry name" value="AAA_dom"/>
</dbReference>
<evidence type="ECO:0000256" key="8">
    <source>
        <dbReference type="ARBA" id="ARBA00022692"/>
    </source>
</evidence>
<evidence type="ECO:0000256" key="2">
    <source>
        <dbReference type="ARBA" id="ARBA00007316"/>
    </source>
</evidence>
<dbReference type="NCBIfam" id="TIGR01007">
    <property type="entry name" value="eps_fam"/>
    <property type="match status" value="1"/>
</dbReference>
<keyword evidence="6" id="KW-0997">Cell inner membrane</keyword>
<evidence type="ECO:0000259" key="20">
    <source>
        <dbReference type="Pfam" id="PF13807"/>
    </source>
</evidence>
<keyword evidence="9" id="KW-0547">Nucleotide-binding</keyword>
<evidence type="ECO:0000256" key="10">
    <source>
        <dbReference type="ARBA" id="ARBA00022777"/>
    </source>
</evidence>
<dbReference type="GO" id="GO:0005524">
    <property type="term" value="F:ATP binding"/>
    <property type="evidence" value="ECO:0007669"/>
    <property type="project" value="UniProtKB-KW"/>
</dbReference>
<dbReference type="GO" id="GO:0005886">
    <property type="term" value="C:plasma membrane"/>
    <property type="evidence" value="ECO:0007669"/>
    <property type="project" value="UniProtKB-SubCell"/>
</dbReference>
<evidence type="ECO:0000256" key="12">
    <source>
        <dbReference type="ARBA" id="ARBA00022989"/>
    </source>
</evidence>
<feature type="coiled-coil region" evidence="16">
    <location>
        <begin position="255"/>
        <end position="296"/>
    </location>
</feature>
<evidence type="ECO:0000256" key="15">
    <source>
        <dbReference type="ARBA" id="ARBA00051245"/>
    </source>
</evidence>
<dbReference type="InterPro" id="IPR005702">
    <property type="entry name" value="Wzc-like_C"/>
</dbReference>
<feature type="domain" description="AAA" evidence="19">
    <location>
        <begin position="533"/>
        <end position="662"/>
    </location>
</feature>
<protein>
    <recommendedName>
        <fullName evidence="4">non-specific protein-tyrosine kinase</fullName>
        <ecNumber evidence="4">2.7.10.2</ecNumber>
    </recommendedName>
</protein>
<keyword evidence="13 17" id="KW-0472">Membrane</keyword>
<evidence type="ECO:0000259" key="19">
    <source>
        <dbReference type="Pfam" id="PF13614"/>
    </source>
</evidence>
<comment type="similarity">
    <text evidence="2">Belongs to the CpsD/CapB family.</text>
</comment>
<dbReference type="PANTHER" id="PTHR32309:SF13">
    <property type="entry name" value="FERRIC ENTEROBACTIN TRANSPORT PROTEIN FEPE"/>
    <property type="match status" value="1"/>
</dbReference>
<name>A0A3G8H2E5_9BURK</name>